<dbReference type="EMBL" id="REGN01001855">
    <property type="protein sequence ID" value="RNA32065.1"/>
    <property type="molecule type" value="Genomic_DNA"/>
</dbReference>
<protein>
    <submittedName>
        <fullName evidence="2">Uncharacterized protein</fullName>
    </submittedName>
</protein>
<gene>
    <name evidence="2" type="ORF">BpHYR1_011157</name>
</gene>
<keyword evidence="1" id="KW-0812">Transmembrane</keyword>
<evidence type="ECO:0000313" key="3">
    <source>
        <dbReference type="Proteomes" id="UP000276133"/>
    </source>
</evidence>
<sequence>MIVLILKFDQKLQFVHIMHKFAILESLNIISLAFCIIKHFYTRILRPKLKAINRYKKKKNCLKK</sequence>
<evidence type="ECO:0000313" key="2">
    <source>
        <dbReference type="EMBL" id="RNA32065.1"/>
    </source>
</evidence>
<proteinExistence type="predicted"/>
<name>A0A3M7S8S9_BRAPC</name>
<evidence type="ECO:0000256" key="1">
    <source>
        <dbReference type="SAM" id="Phobius"/>
    </source>
</evidence>
<accession>A0A3M7S8S9</accession>
<comment type="caution">
    <text evidence="2">The sequence shown here is derived from an EMBL/GenBank/DDBJ whole genome shotgun (WGS) entry which is preliminary data.</text>
</comment>
<feature type="transmembrane region" description="Helical" evidence="1">
    <location>
        <begin position="21"/>
        <end position="41"/>
    </location>
</feature>
<dbReference type="AlphaFoldDB" id="A0A3M7S8S9"/>
<keyword evidence="1" id="KW-0472">Membrane</keyword>
<reference evidence="2 3" key="1">
    <citation type="journal article" date="2018" name="Sci. Rep.">
        <title>Genomic signatures of local adaptation to the degree of environmental predictability in rotifers.</title>
        <authorList>
            <person name="Franch-Gras L."/>
            <person name="Hahn C."/>
            <person name="Garcia-Roger E.M."/>
            <person name="Carmona M.J."/>
            <person name="Serra M."/>
            <person name="Gomez A."/>
        </authorList>
    </citation>
    <scope>NUCLEOTIDE SEQUENCE [LARGE SCALE GENOMIC DNA]</scope>
    <source>
        <strain evidence="2">HYR1</strain>
    </source>
</reference>
<keyword evidence="1" id="KW-1133">Transmembrane helix</keyword>
<keyword evidence="3" id="KW-1185">Reference proteome</keyword>
<dbReference type="Proteomes" id="UP000276133">
    <property type="component" value="Unassembled WGS sequence"/>
</dbReference>
<organism evidence="2 3">
    <name type="scientific">Brachionus plicatilis</name>
    <name type="common">Marine rotifer</name>
    <name type="synonym">Brachionus muelleri</name>
    <dbReference type="NCBI Taxonomy" id="10195"/>
    <lineage>
        <taxon>Eukaryota</taxon>
        <taxon>Metazoa</taxon>
        <taxon>Spiralia</taxon>
        <taxon>Gnathifera</taxon>
        <taxon>Rotifera</taxon>
        <taxon>Eurotatoria</taxon>
        <taxon>Monogononta</taxon>
        <taxon>Pseudotrocha</taxon>
        <taxon>Ploima</taxon>
        <taxon>Brachionidae</taxon>
        <taxon>Brachionus</taxon>
    </lineage>
</organism>